<gene>
    <name evidence="2" type="ORF">ATK30_7790</name>
</gene>
<evidence type="ECO:0000313" key="3">
    <source>
        <dbReference type="Proteomes" id="UP000233750"/>
    </source>
</evidence>
<dbReference type="AlphaFoldDB" id="A0A2N3WSI4"/>
<evidence type="ECO:0000313" key="2">
    <source>
        <dbReference type="EMBL" id="PKV96827.1"/>
    </source>
</evidence>
<reference evidence="2 3" key="1">
    <citation type="submission" date="2017-12" db="EMBL/GenBank/DDBJ databases">
        <title>Sequencing the genomes of 1000 Actinobacteria strains.</title>
        <authorList>
            <person name="Klenk H.-P."/>
        </authorList>
    </citation>
    <scope>NUCLEOTIDE SEQUENCE [LARGE SCALE GENOMIC DNA]</scope>
    <source>
        <strain evidence="2 3">DSM 45165</strain>
    </source>
</reference>
<dbReference type="EMBL" id="PJMY01000003">
    <property type="protein sequence ID" value="PKV96827.1"/>
    <property type="molecule type" value="Genomic_DNA"/>
</dbReference>
<sequence>MSLLGQQPEAPGVERPEPAVCASAEGTRP</sequence>
<comment type="caution">
    <text evidence="2">The sequence shown here is derived from an EMBL/GenBank/DDBJ whole genome shotgun (WGS) entry which is preliminary data.</text>
</comment>
<dbReference type="Proteomes" id="UP000233750">
    <property type="component" value="Unassembled WGS sequence"/>
</dbReference>
<keyword evidence="3" id="KW-1185">Reference proteome</keyword>
<proteinExistence type="predicted"/>
<name>A0A2N3WSI4_9PSEU</name>
<organism evidence="2 3">
    <name type="scientific">Amycolatopsis echigonensis</name>
    <dbReference type="NCBI Taxonomy" id="2576905"/>
    <lineage>
        <taxon>Bacteria</taxon>
        <taxon>Bacillati</taxon>
        <taxon>Actinomycetota</taxon>
        <taxon>Actinomycetes</taxon>
        <taxon>Pseudonocardiales</taxon>
        <taxon>Pseudonocardiaceae</taxon>
        <taxon>Amycolatopsis</taxon>
    </lineage>
</organism>
<feature type="region of interest" description="Disordered" evidence="1">
    <location>
        <begin position="1"/>
        <end position="29"/>
    </location>
</feature>
<protein>
    <submittedName>
        <fullName evidence="2">Uncharacterized protein</fullName>
    </submittedName>
</protein>
<evidence type="ECO:0000256" key="1">
    <source>
        <dbReference type="SAM" id="MobiDB-lite"/>
    </source>
</evidence>
<accession>A0A2N3WSI4</accession>